<dbReference type="Proteomes" id="UP000198287">
    <property type="component" value="Unassembled WGS sequence"/>
</dbReference>
<reference evidence="1 2" key="1">
    <citation type="submission" date="2015-12" db="EMBL/GenBank/DDBJ databases">
        <title>The genome of Folsomia candida.</title>
        <authorList>
            <person name="Faddeeva A."/>
            <person name="Derks M.F."/>
            <person name="Anvar Y."/>
            <person name="Smit S."/>
            <person name="Van Straalen N."/>
            <person name="Roelofs D."/>
        </authorList>
    </citation>
    <scope>NUCLEOTIDE SEQUENCE [LARGE SCALE GENOMIC DNA]</scope>
    <source>
        <strain evidence="1 2">VU population</strain>
        <tissue evidence="1">Whole body</tissue>
    </source>
</reference>
<evidence type="ECO:0000313" key="1">
    <source>
        <dbReference type="EMBL" id="OXA57186.1"/>
    </source>
</evidence>
<dbReference type="AlphaFoldDB" id="A0A226EKS5"/>
<comment type="caution">
    <text evidence="1">The sequence shown here is derived from an EMBL/GenBank/DDBJ whole genome shotgun (WGS) entry which is preliminary data.</text>
</comment>
<accession>A0A226EKS5</accession>
<sequence>MEDPMLTTIAPGLYFRRSSLNNLVGIGTIILSFTCYWATNGESMTPVSCPYTEEEAATKKVAALQRHANAAALAATAAAKAIDATIDSASVIKPPFDSGFATGIKIPFPPNDDAHMT</sequence>
<gene>
    <name evidence="1" type="ORF">Fcan01_07176</name>
</gene>
<keyword evidence="2" id="KW-1185">Reference proteome</keyword>
<organism evidence="1 2">
    <name type="scientific">Folsomia candida</name>
    <name type="common">Springtail</name>
    <dbReference type="NCBI Taxonomy" id="158441"/>
    <lineage>
        <taxon>Eukaryota</taxon>
        <taxon>Metazoa</taxon>
        <taxon>Ecdysozoa</taxon>
        <taxon>Arthropoda</taxon>
        <taxon>Hexapoda</taxon>
        <taxon>Collembola</taxon>
        <taxon>Entomobryomorpha</taxon>
        <taxon>Isotomoidea</taxon>
        <taxon>Isotomidae</taxon>
        <taxon>Proisotominae</taxon>
        <taxon>Folsomia</taxon>
    </lineage>
</organism>
<protein>
    <submittedName>
        <fullName evidence="1">Cysteate synthase</fullName>
    </submittedName>
</protein>
<name>A0A226EKS5_FOLCA</name>
<dbReference type="EMBL" id="LNIX01000003">
    <property type="protein sequence ID" value="OXA57186.1"/>
    <property type="molecule type" value="Genomic_DNA"/>
</dbReference>
<proteinExistence type="predicted"/>
<evidence type="ECO:0000313" key="2">
    <source>
        <dbReference type="Proteomes" id="UP000198287"/>
    </source>
</evidence>